<keyword evidence="5 7" id="KW-0472">Membrane</keyword>
<sequence>MTIILHNLSWHFVFYYIGAIGVMLGIFWLMKVKDPMHHPKVNQAEIDYIRSGGGEPSLGCKKEPQKITFAQIKTVCVNRMMIGVYIGQFCVTSITWFFLTWFPTYLYQAKGMSILKVGFVASIPAIAGFMAACSAACSPTGCSNAAIALPSRGSCLLSAVCCSLA</sequence>
<reference evidence="8 9" key="1">
    <citation type="submission" date="2018-06" db="EMBL/GenBank/DDBJ databases">
        <authorList>
            <consortium name="Pathogen Informatics"/>
            <person name="Doyle S."/>
        </authorList>
    </citation>
    <scope>NUCLEOTIDE SEQUENCE [LARGE SCALE GENOMIC DNA]</scope>
    <source>
        <strain evidence="8 9">NCTC8261</strain>
    </source>
</reference>
<dbReference type="InterPro" id="IPR011701">
    <property type="entry name" value="MFS"/>
</dbReference>
<evidence type="ECO:0000256" key="1">
    <source>
        <dbReference type="ARBA" id="ARBA00004429"/>
    </source>
</evidence>
<feature type="transmembrane region" description="Helical" evidence="7">
    <location>
        <begin position="114"/>
        <end position="137"/>
    </location>
</feature>
<name>A0A379WIX6_SALET</name>
<comment type="subcellular location">
    <subcellularLocation>
        <location evidence="1">Cell inner membrane</location>
        <topology evidence="1">Multi-pass membrane protein</topology>
    </subcellularLocation>
</comment>
<keyword evidence="3 7" id="KW-0812">Transmembrane</keyword>
<dbReference type="Pfam" id="PF07690">
    <property type="entry name" value="MFS_1"/>
    <property type="match status" value="1"/>
</dbReference>
<feature type="transmembrane region" description="Helical" evidence="7">
    <location>
        <begin position="12"/>
        <end position="30"/>
    </location>
</feature>
<dbReference type="Gene3D" id="1.20.1250.20">
    <property type="entry name" value="MFS general substrate transporter like domains"/>
    <property type="match status" value="1"/>
</dbReference>
<dbReference type="InterPro" id="IPR050382">
    <property type="entry name" value="MFS_Na/Anion_cotransporter"/>
</dbReference>
<evidence type="ECO:0000313" key="9">
    <source>
        <dbReference type="Proteomes" id="UP000254712"/>
    </source>
</evidence>
<dbReference type="Proteomes" id="UP000254712">
    <property type="component" value="Unassembled WGS sequence"/>
</dbReference>
<dbReference type="InterPro" id="IPR036259">
    <property type="entry name" value="MFS_trans_sf"/>
</dbReference>
<keyword evidence="2" id="KW-1003">Cell membrane</keyword>
<evidence type="ECO:0000256" key="6">
    <source>
        <dbReference type="ARBA" id="ARBA00038514"/>
    </source>
</evidence>
<organism evidence="8 9">
    <name type="scientific">Salmonella enterica I</name>
    <dbReference type="NCBI Taxonomy" id="59201"/>
    <lineage>
        <taxon>Bacteria</taxon>
        <taxon>Pseudomonadati</taxon>
        <taxon>Pseudomonadota</taxon>
        <taxon>Gammaproteobacteria</taxon>
        <taxon>Enterobacterales</taxon>
        <taxon>Enterobacteriaceae</taxon>
        <taxon>Salmonella</taxon>
    </lineage>
</organism>
<dbReference type="PANTHER" id="PTHR11662:SF399">
    <property type="entry name" value="FI19708P1-RELATED"/>
    <property type="match status" value="1"/>
</dbReference>
<dbReference type="SUPFAM" id="SSF103473">
    <property type="entry name" value="MFS general substrate transporter"/>
    <property type="match status" value="1"/>
</dbReference>
<gene>
    <name evidence="8" type="primary">gudP_1</name>
    <name evidence="8" type="ORF">NCTC8261_00259</name>
</gene>
<dbReference type="AlphaFoldDB" id="A0A379WIX6"/>
<keyword evidence="2" id="KW-0997">Cell inner membrane</keyword>
<evidence type="ECO:0000256" key="7">
    <source>
        <dbReference type="SAM" id="Phobius"/>
    </source>
</evidence>
<keyword evidence="4 7" id="KW-1133">Transmembrane helix</keyword>
<proteinExistence type="inferred from homology"/>
<evidence type="ECO:0000256" key="4">
    <source>
        <dbReference type="ARBA" id="ARBA00022989"/>
    </source>
</evidence>
<comment type="similarity">
    <text evidence="6">Belongs to the major facilitator superfamily. Phthalate permease family.</text>
</comment>
<dbReference type="GO" id="GO:0005886">
    <property type="term" value="C:plasma membrane"/>
    <property type="evidence" value="ECO:0007669"/>
    <property type="project" value="UniProtKB-SubCell"/>
</dbReference>
<evidence type="ECO:0000256" key="5">
    <source>
        <dbReference type="ARBA" id="ARBA00023136"/>
    </source>
</evidence>
<evidence type="ECO:0000256" key="2">
    <source>
        <dbReference type="ARBA" id="ARBA00022519"/>
    </source>
</evidence>
<dbReference type="PANTHER" id="PTHR11662">
    <property type="entry name" value="SOLUTE CARRIER FAMILY 17"/>
    <property type="match status" value="1"/>
</dbReference>
<evidence type="ECO:0000313" key="8">
    <source>
        <dbReference type="EMBL" id="SUH34089.1"/>
    </source>
</evidence>
<accession>A0A379WIX6</accession>
<feature type="transmembrane region" description="Helical" evidence="7">
    <location>
        <begin position="82"/>
        <end position="102"/>
    </location>
</feature>
<evidence type="ECO:0000256" key="3">
    <source>
        <dbReference type="ARBA" id="ARBA00022692"/>
    </source>
</evidence>
<dbReference type="EMBL" id="UGXT01000002">
    <property type="protein sequence ID" value="SUH34089.1"/>
    <property type="molecule type" value="Genomic_DNA"/>
</dbReference>
<protein>
    <submittedName>
        <fullName evidence="8">Glucarate transporter</fullName>
    </submittedName>
</protein>
<dbReference type="GO" id="GO:0022857">
    <property type="term" value="F:transmembrane transporter activity"/>
    <property type="evidence" value="ECO:0007669"/>
    <property type="project" value="InterPro"/>
</dbReference>